<dbReference type="EMBL" id="FPBL01000003">
    <property type="protein sequence ID" value="SFU52220.1"/>
    <property type="molecule type" value="Genomic_DNA"/>
</dbReference>
<protein>
    <submittedName>
        <fullName evidence="1">Uncharacterized protein</fullName>
    </submittedName>
</protein>
<proteinExistence type="predicted"/>
<gene>
    <name evidence="1" type="ORF">SAMN05216339_103188</name>
</gene>
<organism evidence="1 2">
    <name type="scientific">Nitrosomonas eutropha</name>
    <dbReference type="NCBI Taxonomy" id="916"/>
    <lineage>
        <taxon>Bacteria</taxon>
        <taxon>Pseudomonadati</taxon>
        <taxon>Pseudomonadota</taxon>
        <taxon>Betaproteobacteria</taxon>
        <taxon>Nitrosomonadales</taxon>
        <taxon>Nitrosomonadaceae</taxon>
        <taxon>Nitrosomonas</taxon>
    </lineage>
</organism>
<dbReference type="AlphaFoldDB" id="A0A1I7GUV3"/>
<reference evidence="1 2" key="1">
    <citation type="submission" date="2016-10" db="EMBL/GenBank/DDBJ databases">
        <authorList>
            <person name="de Groot N.N."/>
        </authorList>
    </citation>
    <scope>NUCLEOTIDE SEQUENCE [LARGE SCALE GENOMIC DNA]</scope>
    <source>
        <strain evidence="1 2">Nm24</strain>
    </source>
</reference>
<dbReference type="RefSeq" id="WP_074927773.1">
    <property type="nucleotide sequence ID" value="NZ_FPBL01000003.1"/>
</dbReference>
<evidence type="ECO:0000313" key="1">
    <source>
        <dbReference type="EMBL" id="SFU52220.1"/>
    </source>
</evidence>
<name>A0A1I7GUV3_9PROT</name>
<evidence type="ECO:0000313" key="2">
    <source>
        <dbReference type="Proteomes" id="UP000183926"/>
    </source>
</evidence>
<sequence>MGLDALLNRMKSRESVTPVTPCYTDGVTVKPASNKACTPVTSVTPQNINSESDNETYTQIPEESAARVMGVNFSTVSGKTQDIGDWENFINWWLDHIGERDPELRNTCLNQCRRDDDARRYFLSHAILEFRKACPGQT</sequence>
<accession>A0A1I7GUV3</accession>
<dbReference type="Proteomes" id="UP000183926">
    <property type="component" value="Unassembled WGS sequence"/>
</dbReference>